<dbReference type="EMBL" id="SWJQ01001870">
    <property type="protein sequence ID" value="TRZ07256.1"/>
    <property type="molecule type" value="Genomic_DNA"/>
</dbReference>
<dbReference type="AlphaFoldDB" id="A0A8K1D9U4"/>
<dbReference type="SUPFAM" id="SSF56672">
    <property type="entry name" value="DNA/RNA polymerases"/>
    <property type="match status" value="1"/>
</dbReference>
<name>A0A8K1D9U4_9PASS</name>
<dbReference type="PANTHER" id="PTHR33064">
    <property type="entry name" value="POL PROTEIN"/>
    <property type="match status" value="1"/>
</dbReference>
<evidence type="ECO:0000256" key="2">
    <source>
        <dbReference type="ARBA" id="ARBA00012180"/>
    </source>
</evidence>
<dbReference type="Gene3D" id="3.10.10.10">
    <property type="entry name" value="HIV Type 1 Reverse Transcriptase, subunit A, domain 1"/>
    <property type="match status" value="1"/>
</dbReference>
<sequence>MLELQYELESKAARWYATTDIPNAFFFIPLATECRPQFAFTWRGVQYTWNRLPQGWKHSLTICHALIQAALEKGEAPEHLQYIDDIIVCGNTAAEVFEREDHPDSPGSWFCHQEEQGQGTCLRDPVLGSSGKMDSIRFPLSYRGSEANYTPTEKEILAAYEGVQATSEVTGTEAQLLLAPRLPVLGWMFKRKAPSTHHTTDATWCKWTALTAQRAHIGNPNRPGILEIITNRPEGENFRLTDEEEQEEVTRAEEAPLYNQLPAEETSYALFTDGSCHIIEMN</sequence>
<dbReference type="InterPro" id="IPR051320">
    <property type="entry name" value="Viral_Replic_Matur_Polypro"/>
</dbReference>
<feature type="domain" description="Reverse transcriptase" evidence="3">
    <location>
        <begin position="1"/>
        <end position="165"/>
    </location>
</feature>
<gene>
    <name evidence="4" type="ORF">HGM15179_019852</name>
</gene>
<evidence type="ECO:0000313" key="4">
    <source>
        <dbReference type="EMBL" id="TRZ07256.1"/>
    </source>
</evidence>
<dbReference type="InterPro" id="IPR043502">
    <property type="entry name" value="DNA/RNA_pol_sf"/>
</dbReference>
<evidence type="ECO:0000256" key="1">
    <source>
        <dbReference type="ARBA" id="ARBA00010879"/>
    </source>
</evidence>
<dbReference type="EC" id="3.1.26.4" evidence="2"/>
<protein>
    <recommendedName>
        <fullName evidence="2">ribonuclease H</fullName>
        <ecNumber evidence="2">3.1.26.4</ecNumber>
    </recommendedName>
</protein>
<dbReference type="Pfam" id="PF00078">
    <property type="entry name" value="RVT_1"/>
    <property type="match status" value="1"/>
</dbReference>
<dbReference type="PANTHER" id="PTHR33064:SF29">
    <property type="entry name" value="PEPTIDASE A2 DOMAIN-CONTAINING PROTEIN-RELATED"/>
    <property type="match status" value="1"/>
</dbReference>
<dbReference type="InterPro" id="IPR000477">
    <property type="entry name" value="RT_dom"/>
</dbReference>
<dbReference type="Proteomes" id="UP000796761">
    <property type="component" value="Unassembled WGS sequence"/>
</dbReference>
<comment type="similarity">
    <text evidence="1">Belongs to the beta type-B retroviral polymerase family. HERV class-II K(HML-2) pol subfamily.</text>
</comment>
<dbReference type="GO" id="GO:0004523">
    <property type="term" value="F:RNA-DNA hybrid ribonuclease activity"/>
    <property type="evidence" value="ECO:0007669"/>
    <property type="project" value="UniProtKB-EC"/>
</dbReference>
<accession>A0A8K1D9U4</accession>
<evidence type="ECO:0000259" key="3">
    <source>
        <dbReference type="PROSITE" id="PS50878"/>
    </source>
</evidence>
<dbReference type="Gene3D" id="3.30.70.270">
    <property type="match status" value="1"/>
</dbReference>
<comment type="caution">
    <text evidence="4">The sequence shown here is derived from an EMBL/GenBank/DDBJ whole genome shotgun (WGS) entry which is preliminary data.</text>
</comment>
<dbReference type="PROSITE" id="PS50878">
    <property type="entry name" value="RT_POL"/>
    <property type="match status" value="1"/>
</dbReference>
<dbReference type="OrthoDB" id="9950135at2759"/>
<keyword evidence="5" id="KW-1185">Reference proteome</keyword>
<reference evidence="4" key="1">
    <citation type="submission" date="2019-04" db="EMBL/GenBank/DDBJ databases">
        <title>Genome assembly of Zosterops borbonicus 15179.</title>
        <authorList>
            <person name="Leroy T."/>
            <person name="Anselmetti Y."/>
            <person name="Tilak M.-K."/>
            <person name="Nabholz B."/>
        </authorList>
    </citation>
    <scope>NUCLEOTIDE SEQUENCE</scope>
    <source>
        <strain evidence="4">HGM_15179</strain>
        <tissue evidence="4">Muscle</tissue>
    </source>
</reference>
<organism evidence="4 5">
    <name type="scientific">Zosterops borbonicus</name>
    <dbReference type="NCBI Taxonomy" id="364589"/>
    <lineage>
        <taxon>Eukaryota</taxon>
        <taxon>Metazoa</taxon>
        <taxon>Chordata</taxon>
        <taxon>Craniata</taxon>
        <taxon>Vertebrata</taxon>
        <taxon>Euteleostomi</taxon>
        <taxon>Archelosauria</taxon>
        <taxon>Archosauria</taxon>
        <taxon>Dinosauria</taxon>
        <taxon>Saurischia</taxon>
        <taxon>Theropoda</taxon>
        <taxon>Coelurosauria</taxon>
        <taxon>Aves</taxon>
        <taxon>Neognathae</taxon>
        <taxon>Neoaves</taxon>
        <taxon>Telluraves</taxon>
        <taxon>Australaves</taxon>
        <taxon>Passeriformes</taxon>
        <taxon>Sylvioidea</taxon>
        <taxon>Zosteropidae</taxon>
        <taxon>Zosterops</taxon>
    </lineage>
</organism>
<dbReference type="InterPro" id="IPR043128">
    <property type="entry name" value="Rev_trsase/Diguanyl_cyclase"/>
</dbReference>
<evidence type="ECO:0000313" key="5">
    <source>
        <dbReference type="Proteomes" id="UP000796761"/>
    </source>
</evidence>
<proteinExistence type="inferred from homology"/>